<dbReference type="CDD" id="cd00037">
    <property type="entry name" value="CLECT"/>
    <property type="match status" value="1"/>
</dbReference>
<dbReference type="SMART" id="SM00034">
    <property type="entry name" value="CLECT"/>
    <property type="match status" value="1"/>
</dbReference>
<dbReference type="InterPro" id="IPR050111">
    <property type="entry name" value="C-type_lectin/snaclec_domain"/>
</dbReference>
<dbReference type="Pfam" id="PF00059">
    <property type="entry name" value="Lectin_C"/>
    <property type="match status" value="1"/>
</dbReference>
<dbReference type="InterPro" id="IPR016186">
    <property type="entry name" value="C-type_lectin-like/link_sf"/>
</dbReference>
<dbReference type="InterPro" id="IPR016187">
    <property type="entry name" value="CTDL_fold"/>
</dbReference>
<dbReference type="Gene3D" id="3.10.100.10">
    <property type="entry name" value="Mannose-Binding Protein A, subunit A"/>
    <property type="match status" value="1"/>
</dbReference>
<reference evidence="5 6" key="1">
    <citation type="submission" date="2014-06" db="EMBL/GenBank/DDBJ databases">
        <title>Genome evolution of avian class.</title>
        <authorList>
            <person name="Zhang G."/>
            <person name="Li C."/>
        </authorList>
    </citation>
    <scope>NUCLEOTIDE SEQUENCE [LARGE SCALE GENOMIC DNA]</scope>
    <source>
        <strain evidence="5">BGI_N309</strain>
    </source>
</reference>
<evidence type="ECO:0000313" key="5">
    <source>
        <dbReference type="EMBL" id="KGL80835.1"/>
    </source>
</evidence>
<protein>
    <submittedName>
        <fullName evidence="5">C-type mannose receptor 2</fullName>
    </submittedName>
</protein>
<keyword evidence="2" id="KW-0964">Secreted</keyword>
<feature type="domain" description="C-type lectin" evidence="4">
    <location>
        <begin position="73"/>
        <end position="201"/>
    </location>
</feature>
<evidence type="ECO:0000259" key="4">
    <source>
        <dbReference type="PROSITE" id="PS50041"/>
    </source>
</evidence>
<dbReference type="PANTHER" id="PTHR22803">
    <property type="entry name" value="MANNOSE, PHOSPHOLIPASE, LECTIN RECEPTOR RELATED"/>
    <property type="match status" value="1"/>
</dbReference>
<dbReference type="AlphaFoldDB" id="A0A099ZJ36"/>
<dbReference type="Proteomes" id="UP000053641">
    <property type="component" value="Unassembled WGS sequence"/>
</dbReference>
<keyword evidence="5" id="KW-0675">Receptor</keyword>
<evidence type="ECO:0000256" key="2">
    <source>
        <dbReference type="ARBA" id="ARBA00022530"/>
    </source>
</evidence>
<comment type="subcellular location">
    <subcellularLocation>
        <location evidence="1">Secreted</location>
        <location evidence="1">Extracellular space</location>
        <location evidence="1">Extracellular matrix</location>
    </subcellularLocation>
</comment>
<keyword evidence="2" id="KW-0272">Extracellular matrix</keyword>
<dbReference type="STRING" id="94827.A0A099ZJ36"/>
<evidence type="ECO:0000256" key="3">
    <source>
        <dbReference type="SAM" id="SignalP"/>
    </source>
</evidence>
<feature type="chain" id="PRO_5001957882" evidence="3">
    <location>
        <begin position="21"/>
        <end position="205"/>
    </location>
</feature>
<feature type="non-terminal residue" evidence="5">
    <location>
        <position position="205"/>
    </location>
</feature>
<accession>A0A099ZJ36</accession>
<organism evidence="5 6">
    <name type="scientific">Tinamus guttatus</name>
    <name type="common">White-throated tinamou</name>
    <dbReference type="NCBI Taxonomy" id="94827"/>
    <lineage>
        <taxon>Eukaryota</taxon>
        <taxon>Metazoa</taxon>
        <taxon>Chordata</taxon>
        <taxon>Craniata</taxon>
        <taxon>Vertebrata</taxon>
        <taxon>Euteleostomi</taxon>
        <taxon>Archelosauria</taxon>
        <taxon>Archosauria</taxon>
        <taxon>Dinosauria</taxon>
        <taxon>Saurischia</taxon>
        <taxon>Theropoda</taxon>
        <taxon>Coelurosauria</taxon>
        <taxon>Aves</taxon>
        <taxon>Palaeognathae</taxon>
        <taxon>Tinamiformes</taxon>
        <taxon>Tinamidae</taxon>
        <taxon>Tinamus</taxon>
    </lineage>
</organism>
<keyword evidence="3" id="KW-0732">Signal</keyword>
<name>A0A099ZJ36_TINGU</name>
<keyword evidence="6" id="KW-1185">Reference proteome</keyword>
<feature type="signal peptide" evidence="3">
    <location>
        <begin position="1"/>
        <end position="20"/>
    </location>
</feature>
<evidence type="ECO:0000256" key="1">
    <source>
        <dbReference type="ARBA" id="ARBA00004498"/>
    </source>
</evidence>
<dbReference type="PROSITE" id="PS50041">
    <property type="entry name" value="C_TYPE_LECTIN_2"/>
    <property type="match status" value="1"/>
</dbReference>
<sequence>MFHLFLFLLFGASLLSSSEGDNNSTIKHRNARFSSLIIYKSSSKKIHKPSHLNPPALQICQSQSQCQKGWISYKGRCYLLIERRMTWTQAERACWTRREGSHLTSITSAAENKFLHKLAQRRKETQFWTGGKYQKASGLSLKWTDGSLTVFIQQPVSSLLRTFRGLLQKLLNIKFCLTLNTGGQGDWGGSLCSKRLPSICVYKPN</sequence>
<proteinExistence type="predicted"/>
<dbReference type="InterPro" id="IPR001304">
    <property type="entry name" value="C-type_lectin-like"/>
</dbReference>
<gene>
    <name evidence="5" type="ORF">N309_04699</name>
</gene>
<dbReference type="SUPFAM" id="SSF56436">
    <property type="entry name" value="C-type lectin-like"/>
    <property type="match status" value="1"/>
</dbReference>
<evidence type="ECO:0000313" key="6">
    <source>
        <dbReference type="Proteomes" id="UP000053641"/>
    </source>
</evidence>
<dbReference type="EMBL" id="KL893451">
    <property type="protein sequence ID" value="KGL80835.1"/>
    <property type="molecule type" value="Genomic_DNA"/>
</dbReference>